<keyword evidence="6 14" id="KW-0812">Transmembrane</keyword>
<evidence type="ECO:0000259" key="17">
    <source>
        <dbReference type="Pfam" id="PF00361"/>
    </source>
</evidence>
<dbReference type="EC" id="7.1.1.2" evidence="2"/>
<evidence type="ECO:0000256" key="9">
    <source>
        <dbReference type="ARBA" id="ARBA00022989"/>
    </source>
</evidence>
<dbReference type="Proteomes" id="UP001203512">
    <property type="component" value="Unassembled WGS sequence"/>
</dbReference>
<evidence type="ECO:0000256" key="5">
    <source>
        <dbReference type="ARBA" id="ARBA00022660"/>
    </source>
</evidence>
<feature type="transmembrane region" description="Helical" evidence="16">
    <location>
        <begin position="81"/>
        <end position="102"/>
    </location>
</feature>
<evidence type="ECO:0000313" key="20">
    <source>
        <dbReference type="EMBL" id="MCK0532022.1"/>
    </source>
</evidence>
<evidence type="ECO:0000256" key="7">
    <source>
        <dbReference type="ARBA" id="ARBA00022967"/>
    </source>
</evidence>
<name>A0ABT0DY16_9SPHN</name>
<comment type="caution">
    <text evidence="20">The sequence shown here is derived from an EMBL/GenBank/DDBJ whole genome shotgun (WGS) entry which is preliminary data.</text>
</comment>
<keyword evidence="11" id="KW-0830">Ubiquinone</keyword>
<feature type="compositionally biased region" description="Basic and acidic residues" evidence="15">
    <location>
        <begin position="499"/>
        <end position="512"/>
    </location>
</feature>
<keyword evidence="8" id="KW-0249">Electron transport</keyword>
<gene>
    <name evidence="20" type="primary">nuoL</name>
    <name evidence="20" type="ORF">MU848_10565</name>
</gene>
<feature type="transmembrane region" description="Helical" evidence="16">
    <location>
        <begin position="581"/>
        <end position="601"/>
    </location>
</feature>
<dbReference type="PANTHER" id="PTHR42829:SF2">
    <property type="entry name" value="NADH-UBIQUINONE OXIDOREDUCTASE CHAIN 5"/>
    <property type="match status" value="1"/>
</dbReference>
<evidence type="ECO:0000256" key="10">
    <source>
        <dbReference type="ARBA" id="ARBA00023027"/>
    </source>
</evidence>
<feature type="transmembrane region" description="Helical" evidence="16">
    <location>
        <begin position="683"/>
        <end position="702"/>
    </location>
</feature>
<keyword evidence="10" id="KW-0520">NAD</keyword>
<feature type="compositionally biased region" description="Basic and acidic residues" evidence="15">
    <location>
        <begin position="478"/>
        <end position="489"/>
    </location>
</feature>
<dbReference type="PANTHER" id="PTHR42829">
    <property type="entry name" value="NADH-UBIQUINONE OXIDOREDUCTASE CHAIN 5"/>
    <property type="match status" value="1"/>
</dbReference>
<dbReference type="Pfam" id="PF06455">
    <property type="entry name" value="NADH5_C"/>
    <property type="match status" value="1"/>
</dbReference>
<feature type="transmembrane region" description="Helical" evidence="16">
    <location>
        <begin position="381"/>
        <end position="404"/>
    </location>
</feature>
<dbReference type="Pfam" id="PF00361">
    <property type="entry name" value="Proton_antipo_M"/>
    <property type="match status" value="1"/>
</dbReference>
<evidence type="ECO:0000256" key="1">
    <source>
        <dbReference type="ARBA" id="ARBA00004127"/>
    </source>
</evidence>
<feature type="transmembrane region" description="Helical" evidence="16">
    <location>
        <begin position="312"/>
        <end position="334"/>
    </location>
</feature>
<evidence type="ECO:0000313" key="21">
    <source>
        <dbReference type="Proteomes" id="UP001203512"/>
    </source>
</evidence>
<keyword evidence="5" id="KW-0679">Respiratory chain</keyword>
<evidence type="ECO:0000256" key="2">
    <source>
        <dbReference type="ARBA" id="ARBA00012944"/>
    </source>
</evidence>
<keyword evidence="21" id="KW-1185">Reference proteome</keyword>
<reference evidence="20 21" key="1">
    <citation type="submission" date="2022-04" db="EMBL/GenBank/DDBJ databases">
        <authorList>
            <person name="Huq M.A."/>
        </authorList>
    </citation>
    <scope>NUCLEOTIDE SEQUENCE [LARGE SCALE GENOMIC DNA]</scope>
    <source>
        <strain evidence="20 21">MAH-33</strain>
    </source>
</reference>
<feature type="domain" description="NADH dehydrogenase subunit 5 C-terminal" evidence="19">
    <location>
        <begin position="578"/>
        <end position="694"/>
    </location>
</feature>
<feature type="transmembrane region" description="Helical" evidence="16">
    <location>
        <begin position="6"/>
        <end position="23"/>
    </location>
</feature>
<dbReference type="PRINTS" id="PR01435">
    <property type="entry name" value="NPOXDRDTASE5"/>
</dbReference>
<dbReference type="Gene3D" id="1.20.5.2700">
    <property type="match status" value="1"/>
</dbReference>
<dbReference type="NCBIfam" id="TIGR01974">
    <property type="entry name" value="NDH_I_L"/>
    <property type="match status" value="1"/>
</dbReference>
<organism evidence="20 21">
    <name type="scientific">Sphingobium agri</name>
    <dbReference type="NCBI Taxonomy" id="2933566"/>
    <lineage>
        <taxon>Bacteria</taxon>
        <taxon>Pseudomonadati</taxon>
        <taxon>Pseudomonadota</taxon>
        <taxon>Alphaproteobacteria</taxon>
        <taxon>Sphingomonadales</taxon>
        <taxon>Sphingomonadaceae</taxon>
        <taxon>Sphingobium</taxon>
    </lineage>
</organism>
<dbReference type="PRINTS" id="PR01434">
    <property type="entry name" value="NADHDHGNASE5"/>
</dbReference>
<feature type="transmembrane region" description="Helical" evidence="16">
    <location>
        <begin position="215"/>
        <end position="233"/>
    </location>
</feature>
<dbReference type="EMBL" id="JALKHS010000007">
    <property type="protein sequence ID" value="MCK0532022.1"/>
    <property type="molecule type" value="Genomic_DNA"/>
</dbReference>
<evidence type="ECO:0000256" key="12">
    <source>
        <dbReference type="ARBA" id="ARBA00023136"/>
    </source>
</evidence>
<feature type="transmembrane region" description="Helical" evidence="16">
    <location>
        <begin position="527"/>
        <end position="547"/>
    </location>
</feature>
<feature type="transmembrane region" description="Helical" evidence="16">
    <location>
        <begin position="114"/>
        <end position="132"/>
    </location>
</feature>
<feature type="transmembrane region" description="Helical" evidence="16">
    <location>
        <begin position="416"/>
        <end position="442"/>
    </location>
</feature>
<protein>
    <recommendedName>
        <fullName evidence="3">NADH-ubiquinone oxidoreductase chain 5</fullName>
        <ecNumber evidence="2">7.1.1.2</ecNumber>
    </recommendedName>
</protein>
<keyword evidence="9 16" id="KW-1133">Transmembrane helix</keyword>
<dbReference type="RefSeq" id="WP_247231798.1">
    <property type="nucleotide sequence ID" value="NZ_JALKHS010000007.1"/>
</dbReference>
<dbReference type="NCBIfam" id="NF005141">
    <property type="entry name" value="PRK06590.1"/>
    <property type="match status" value="1"/>
</dbReference>
<accession>A0ABT0DY16</accession>
<feature type="transmembrane region" description="Helical" evidence="16">
    <location>
        <begin position="177"/>
        <end position="195"/>
    </location>
</feature>
<feature type="domain" description="NADH-Ubiquinone oxidoreductase (complex I) chain 5 N-terminal" evidence="18">
    <location>
        <begin position="65"/>
        <end position="115"/>
    </location>
</feature>
<evidence type="ECO:0000256" key="15">
    <source>
        <dbReference type="SAM" id="MobiDB-lite"/>
    </source>
</evidence>
<proteinExistence type="predicted"/>
<dbReference type="Pfam" id="PF00662">
    <property type="entry name" value="Proton_antipo_N"/>
    <property type="match status" value="1"/>
</dbReference>
<sequence>MIQLIVLLPLIAAVIAGLGNKALGKLPAKIITTGALFVSCALSWPIFISFLTGHAEPYVAPAFTWIQSGSFDAQWALRVDAMTAVMLVVITSVSSLVHLYSWGYMEEEPDQPRFFAYLSLFTFAMLMLVTANNLLQMFFGWEGVGLASYLLIGFWFRKPSANAAAIKAFVVNRVGDLGFMLGIFGTYIVFNTISIPEILEAAPSMAGSTIGFLGYRFDTMTVLCLLLFIGAMGKSAQLGLHTWLPDAMEGPTPVSALIHAATMVTAGVFMVCRLSPMFEVSPTALGFVTFIGAATCLFAATVGTVQNDIKRVIAYSTCSQLGYMFFAAGVGAYGAAMFHLFTHAFFKALLFLGAGSVIHAMHHEQDMRYYGALRKEIPVTFWTMTLGTLAITGVGIPLLGYGFAGFYSKDAILESAFAAGGYGTGAFLVGVFAALLTSFYSWRLVFLTFFGKPRWAASEHIQHAIHGHHESPDEEAAHDDHATHGHGSEHANAPAQENAGHDPHGHEADAHVLHGGTGGYHPHESPWVMLLPLVVLSLGAVFAGFLFHDQFIGAEGGIEFWKGALAFDSHLMHAAHEVPTWVKFSPFAVMLTGFVIAWLSYIKNTDWPRRFVAEFGVLYRFLLNKWYFDELYHFLFVKPAFAIGRFFWKFGDVGFIDRFGPNGLAALVVQGNKVTRRLQSGYLYTYALVMLIGLAAAATWAMTR</sequence>
<dbReference type="InterPro" id="IPR001516">
    <property type="entry name" value="Proton_antipo_N"/>
</dbReference>
<comment type="catalytic activity">
    <reaction evidence="13">
        <text>a ubiquinone + NADH + 5 H(+)(in) = a ubiquinol + NAD(+) + 4 H(+)(out)</text>
        <dbReference type="Rhea" id="RHEA:29091"/>
        <dbReference type="Rhea" id="RHEA-COMP:9565"/>
        <dbReference type="Rhea" id="RHEA-COMP:9566"/>
        <dbReference type="ChEBI" id="CHEBI:15378"/>
        <dbReference type="ChEBI" id="CHEBI:16389"/>
        <dbReference type="ChEBI" id="CHEBI:17976"/>
        <dbReference type="ChEBI" id="CHEBI:57540"/>
        <dbReference type="ChEBI" id="CHEBI:57945"/>
        <dbReference type="EC" id="7.1.1.2"/>
    </reaction>
</comment>
<feature type="transmembrane region" description="Helical" evidence="16">
    <location>
        <begin position="340"/>
        <end position="360"/>
    </location>
</feature>
<comment type="subcellular location">
    <subcellularLocation>
        <location evidence="1">Endomembrane system</location>
        <topology evidence="1">Multi-pass membrane protein</topology>
    </subcellularLocation>
    <subcellularLocation>
        <location evidence="14">Membrane</location>
        <topology evidence="14">Multi-pass membrane protein</topology>
    </subcellularLocation>
</comment>
<keyword evidence="12 16" id="KW-0472">Membrane</keyword>
<evidence type="ECO:0000256" key="3">
    <source>
        <dbReference type="ARBA" id="ARBA00021096"/>
    </source>
</evidence>
<evidence type="ECO:0000256" key="11">
    <source>
        <dbReference type="ARBA" id="ARBA00023075"/>
    </source>
</evidence>
<feature type="domain" description="NADH:quinone oxidoreductase/Mrp antiporter transmembrane" evidence="17">
    <location>
        <begin position="131"/>
        <end position="436"/>
    </location>
</feature>
<feature type="transmembrane region" description="Helical" evidence="16">
    <location>
        <begin position="284"/>
        <end position="305"/>
    </location>
</feature>
<evidence type="ECO:0000256" key="14">
    <source>
        <dbReference type="RuleBase" id="RU000320"/>
    </source>
</evidence>
<dbReference type="InterPro" id="IPR001750">
    <property type="entry name" value="ND/Mrp_TM"/>
</dbReference>
<evidence type="ECO:0000256" key="4">
    <source>
        <dbReference type="ARBA" id="ARBA00022448"/>
    </source>
</evidence>
<dbReference type="InterPro" id="IPR003945">
    <property type="entry name" value="NU5C-like"/>
</dbReference>
<evidence type="ECO:0000259" key="19">
    <source>
        <dbReference type="Pfam" id="PF06455"/>
    </source>
</evidence>
<feature type="transmembrane region" description="Helical" evidence="16">
    <location>
        <begin position="138"/>
        <end position="156"/>
    </location>
</feature>
<feature type="region of interest" description="Disordered" evidence="15">
    <location>
        <begin position="466"/>
        <end position="515"/>
    </location>
</feature>
<dbReference type="InterPro" id="IPR010934">
    <property type="entry name" value="NADH_DH_su5_C"/>
</dbReference>
<evidence type="ECO:0000256" key="16">
    <source>
        <dbReference type="SAM" id="Phobius"/>
    </source>
</evidence>
<keyword evidence="4" id="KW-0813">Transport</keyword>
<dbReference type="InterPro" id="IPR018393">
    <property type="entry name" value="NADHpl_OxRdtase_5_subgr"/>
</dbReference>
<feature type="transmembrane region" description="Helical" evidence="16">
    <location>
        <begin position="30"/>
        <end position="51"/>
    </location>
</feature>
<evidence type="ECO:0000259" key="18">
    <source>
        <dbReference type="Pfam" id="PF00662"/>
    </source>
</evidence>
<evidence type="ECO:0000256" key="13">
    <source>
        <dbReference type="ARBA" id="ARBA00049551"/>
    </source>
</evidence>
<evidence type="ECO:0000256" key="8">
    <source>
        <dbReference type="ARBA" id="ARBA00022982"/>
    </source>
</evidence>
<keyword evidence="7" id="KW-1278">Translocase</keyword>
<feature type="transmembrane region" description="Helical" evidence="16">
    <location>
        <begin position="254"/>
        <end position="278"/>
    </location>
</feature>
<evidence type="ECO:0000256" key="6">
    <source>
        <dbReference type="ARBA" id="ARBA00022692"/>
    </source>
</evidence>